<keyword evidence="1" id="KW-0812">Transmembrane</keyword>
<dbReference type="GeneID" id="9812316"/>
<evidence type="ECO:0000313" key="3">
    <source>
        <dbReference type="Proteomes" id="UP000008281"/>
    </source>
</evidence>
<dbReference type="Proteomes" id="UP000008281">
    <property type="component" value="Unassembled WGS sequence"/>
</dbReference>
<evidence type="ECO:0000313" key="2">
    <source>
        <dbReference type="EMBL" id="EFO83440.1"/>
    </source>
</evidence>
<name>E3LWQ9_CAERE</name>
<dbReference type="AlphaFoldDB" id="E3LWQ9"/>
<keyword evidence="1" id="KW-0472">Membrane</keyword>
<organism evidence="3">
    <name type="scientific">Caenorhabditis remanei</name>
    <name type="common">Caenorhabditis vulgaris</name>
    <dbReference type="NCBI Taxonomy" id="31234"/>
    <lineage>
        <taxon>Eukaryota</taxon>
        <taxon>Metazoa</taxon>
        <taxon>Ecdysozoa</taxon>
        <taxon>Nematoda</taxon>
        <taxon>Chromadorea</taxon>
        <taxon>Rhabditida</taxon>
        <taxon>Rhabditina</taxon>
        <taxon>Rhabditomorpha</taxon>
        <taxon>Rhabditoidea</taxon>
        <taxon>Rhabditidae</taxon>
        <taxon>Peloderinae</taxon>
        <taxon>Caenorhabditis</taxon>
    </lineage>
</organism>
<dbReference type="RefSeq" id="XP_003111579.2">
    <property type="nucleotide sequence ID" value="XM_003111531.2"/>
</dbReference>
<dbReference type="EMBL" id="DS268417">
    <property type="protein sequence ID" value="EFO83440.1"/>
    <property type="molecule type" value="Genomic_DNA"/>
</dbReference>
<dbReference type="InParanoid" id="E3LWQ9"/>
<dbReference type="OrthoDB" id="5858402at2759"/>
<dbReference type="eggNOG" id="ENOG502TITB">
    <property type="taxonomic scope" value="Eukaryota"/>
</dbReference>
<feature type="transmembrane region" description="Helical" evidence="1">
    <location>
        <begin position="79"/>
        <end position="100"/>
    </location>
</feature>
<sequence length="188" mass="22179">MVTKYASVKAPCLLGIRYKTIFIILQIVNAIRYYIRPEEFDARSSWKHITVICVAFPSACAFLHGSIGNEKNWEWAQHFLVGAGGVYMLNIIISNVSFIFTPENDPIRLEYLRDQGIYWLETHITIAMWFIARAEIRYYSSIEYLNKMNEEYVSLHPKKVNKRQRKAEENTDKEKPKKQSWFERIFGN</sequence>
<dbReference type="HOGENOM" id="CLU_1587964_0_0_1"/>
<dbReference type="FunCoup" id="E3LWQ9">
    <property type="interactions" value="1764"/>
</dbReference>
<keyword evidence="3" id="KW-1185">Reference proteome</keyword>
<feature type="transmembrane region" description="Helical" evidence="1">
    <location>
        <begin position="16"/>
        <end position="35"/>
    </location>
</feature>
<dbReference type="CTD" id="9812316"/>
<gene>
    <name evidence="2" type="ORF">CRE_02930</name>
</gene>
<dbReference type="KEGG" id="crq:GCK72_010781"/>
<accession>E3LWQ9</accession>
<dbReference type="OMA" id="WHEAFIT"/>
<evidence type="ECO:0000256" key="1">
    <source>
        <dbReference type="SAM" id="Phobius"/>
    </source>
</evidence>
<feature type="transmembrane region" description="Helical" evidence="1">
    <location>
        <begin position="47"/>
        <end position="67"/>
    </location>
</feature>
<evidence type="ECO:0008006" key="4">
    <source>
        <dbReference type="Google" id="ProtNLM"/>
    </source>
</evidence>
<keyword evidence="1" id="KW-1133">Transmembrane helix</keyword>
<reference evidence="2" key="1">
    <citation type="submission" date="2007-07" db="EMBL/GenBank/DDBJ databases">
        <title>PCAP assembly of the Caenorhabditis remanei genome.</title>
        <authorList>
            <consortium name="The Caenorhabditis remanei Sequencing Consortium"/>
            <person name="Wilson R.K."/>
        </authorList>
    </citation>
    <scope>NUCLEOTIDE SEQUENCE [LARGE SCALE GENOMIC DNA]</scope>
    <source>
        <strain evidence="2">PB4641</strain>
    </source>
</reference>
<proteinExistence type="predicted"/>
<protein>
    <recommendedName>
        <fullName evidence="4">Transmembrane protein</fullName>
    </recommendedName>
</protein>